<feature type="transmembrane region" description="Helical" evidence="1">
    <location>
        <begin position="20"/>
        <end position="38"/>
    </location>
</feature>
<keyword evidence="1" id="KW-1133">Transmembrane helix</keyword>
<sequence length="74" mass="8619">MLARVYWRRRRLCGGGRGFFFVFFTVLHARTFGWMYALRTASFPGRVCFGSSRWCCDCVFSLFAEEVLGVLYPS</sequence>
<dbReference type="Proteomes" id="UP001218218">
    <property type="component" value="Unassembled WGS sequence"/>
</dbReference>
<evidence type="ECO:0000313" key="2">
    <source>
        <dbReference type="EMBL" id="KAJ7301866.1"/>
    </source>
</evidence>
<evidence type="ECO:0000313" key="3">
    <source>
        <dbReference type="Proteomes" id="UP001218218"/>
    </source>
</evidence>
<dbReference type="AlphaFoldDB" id="A0AAD6YYY5"/>
<evidence type="ECO:0000256" key="1">
    <source>
        <dbReference type="SAM" id="Phobius"/>
    </source>
</evidence>
<keyword evidence="3" id="KW-1185">Reference proteome</keyword>
<accession>A0AAD6YYY5</accession>
<keyword evidence="1" id="KW-0472">Membrane</keyword>
<protein>
    <submittedName>
        <fullName evidence="2">Uncharacterized protein</fullName>
    </submittedName>
</protein>
<proteinExistence type="predicted"/>
<gene>
    <name evidence="2" type="ORF">DFH08DRAFT_906325</name>
</gene>
<keyword evidence="1" id="KW-0812">Transmembrane</keyword>
<comment type="caution">
    <text evidence="2">The sequence shown here is derived from an EMBL/GenBank/DDBJ whole genome shotgun (WGS) entry which is preliminary data.</text>
</comment>
<reference evidence="2" key="1">
    <citation type="submission" date="2023-03" db="EMBL/GenBank/DDBJ databases">
        <title>Massive genome expansion in bonnet fungi (Mycena s.s.) driven by repeated elements and novel gene families across ecological guilds.</title>
        <authorList>
            <consortium name="Lawrence Berkeley National Laboratory"/>
            <person name="Harder C.B."/>
            <person name="Miyauchi S."/>
            <person name="Viragh M."/>
            <person name="Kuo A."/>
            <person name="Thoen E."/>
            <person name="Andreopoulos B."/>
            <person name="Lu D."/>
            <person name="Skrede I."/>
            <person name="Drula E."/>
            <person name="Henrissat B."/>
            <person name="Morin E."/>
            <person name="Kohler A."/>
            <person name="Barry K."/>
            <person name="LaButti K."/>
            <person name="Morin E."/>
            <person name="Salamov A."/>
            <person name="Lipzen A."/>
            <person name="Mereny Z."/>
            <person name="Hegedus B."/>
            <person name="Baldrian P."/>
            <person name="Stursova M."/>
            <person name="Weitz H."/>
            <person name="Taylor A."/>
            <person name="Grigoriev I.V."/>
            <person name="Nagy L.G."/>
            <person name="Martin F."/>
            <person name="Kauserud H."/>
        </authorList>
    </citation>
    <scope>NUCLEOTIDE SEQUENCE</scope>
    <source>
        <strain evidence="2">CBHHK002</strain>
    </source>
</reference>
<dbReference type="EMBL" id="JARIHO010000125">
    <property type="protein sequence ID" value="KAJ7301866.1"/>
    <property type="molecule type" value="Genomic_DNA"/>
</dbReference>
<name>A0AAD6YYY5_9AGAR</name>
<organism evidence="2 3">
    <name type="scientific">Mycena albidolilacea</name>
    <dbReference type="NCBI Taxonomy" id="1033008"/>
    <lineage>
        <taxon>Eukaryota</taxon>
        <taxon>Fungi</taxon>
        <taxon>Dikarya</taxon>
        <taxon>Basidiomycota</taxon>
        <taxon>Agaricomycotina</taxon>
        <taxon>Agaricomycetes</taxon>
        <taxon>Agaricomycetidae</taxon>
        <taxon>Agaricales</taxon>
        <taxon>Marasmiineae</taxon>
        <taxon>Mycenaceae</taxon>
        <taxon>Mycena</taxon>
    </lineage>
</organism>